<keyword evidence="1" id="KW-0812">Transmembrane</keyword>
<dbReference type="STRING" id="47312.SAMN04489765_0140"/>
<protein>
    <submittedName>
        <fullName evidence="2">Uncharacterized protein</fullName>
    </submittedName>
</protein>
<evidence type="ECO:0000313" key="3">
    <source>
        <dbReference type="Proteomes" id="UP000183053"/>
    </source>
</evidence>
<reference evidence="3" key="1">
    <citation type="submission" date="2016-10" db="EMBL/GenBank/DDBJ databases">
        <authorList>
            <person name="Varghese N."/>
            <person name="Submissions S."/>
        </authorList>
    </citation>
    <scope>NUCLEOTIDE SEQUENCE [LARGE SCALE GENOMIC DNA]</scope>
    <source>
        <strain evidence="3">DSM 44142</strain>
    </source>
</reference>
<evidence type="ECO:0000256" key="1">
    <source>
        <dbReference type="SAM" id="Phobius"/>
    </source>
</evidence>
<dbReference type="AlphaFoldDB" id="A0A1H1AB50"/>
<dbReference type="RefSeq" id="WP_139184120.1">
    <property type="nucleotide sequence ID" value="NZ_FNLF01000002.1"/>
</dbReference>
<evidence type="ECO:0000313" key="2">
    <source>
        <dbReference type="EMBL" id="SDQ36892.1"/>
    </source>
</evidence>
<name>A0A1H1AB50_9ACTN</name>
<feature type="transmembrane region" description="Helical" evidence="1">
    <location>
        <begin position="20"/>
        <end position="44"/>
    </location>
</feature>
<keyword evidence="1" id="KW-1133">Transmembrane helix</keyword>
<keyword evidence="3" id="KW-1185">Reference proteome</keyword>
<gene>
    <name evidence="2" type="ORF">SAMN04489765_0140</name>
</gene>
<organism evidence="2 3">
    <name type="scientific">Tsukamurella pulmonis</name>
    <dbReference type="NCBI Taxonomy" id="47312"/>
    <lineage>
        <taxon>Bacteria</taxon>
        <taxon>Bacillati</taxon>
        <taxon>Actinomycetota</taxon>
        <taxon>Actinomycetes</taxon>
        <taxon>Mycobacteriales</taxon>
        <taxon>Tsukamurellaceae</taxon>
        <taxon>Tsukamurella</taxon>
    </lineage>
</organism>
<feature type="transmembrane region" description="Helical" evidence="1">
    <location>
        <begin position="70"/>
        <end position="91"/>
    </location>
</feature>
<proteinExistence type="predicted"/>
<sequence>MLKQSEDRKAMQPKNHDRRVFAVMMRRAAVALAVGVAFMTWGMWNWEGACPPPSDPTGCYMTPPGGTVEYVLVALGAATLILSALGAFTLVDRLRGRRIGVPVAGGGDDE</sequence>
<dbReference type="Proteomes" id="UP000183053">
    <property type="component" value="Unassembled WGS sequence"/>
</dbReference>
<keyword evidence="1" id="KW-0472">Membrane</keyword>
<accession>A0A1H1AB50</accession>
<dbReference type="EMBL" id="FNLF01000002">
    <property type="protein sequence ID" value="SDQ36892.1"/>
    <property type="molecule type" value="Genomic_DNA"/>
</dbReference>